<keyword evidence="9" id="KW-0862">Zinc</keyword>
<evidence type="ECO:0000313" key="15">
    <source>
        <dbReference type="EMBL" id="SVA80220.1"/>
    </source>
</evidence>
<dbReference type="GO" id="GO:0005737">
    <property type="term" value="C:cytoplasm"/>
    <property type="evidence" value="ECO:0007669"/>
    <property type="project" value="TreeGrafter"/>
</dbReference>
<dbReference type="InterPro" id="IPR001937">
    <property type="entry name" value="GalP_UDPtransf1"/>
</dbReference>
<proteinExistence type="inferred from homology"/>
<dbReference type="NCBIfam" id="NF008724">
    <property type="entry name" value="PRK11720.1"/>
    <property type="match status" value="1"/>
</dbReference>
<dbReference type="EMBL" id="UINC01019001">
    <property type="protein sequence ID" value="SVA80220.1"/>
    <property type="molecule type" value="Genomic_DNA"/>
</dbReference>
<evidence type="ECO:0000256" key="1">
    <source>
        <dbReference type="ARBA" id="ARBA00001107"/>
    </source>
</evidence>
<evidence type="ECO:0000259" key="14">
    <source>
        <dbReference type="Pfam" id="PF02744"/>
    </source>
</evidence>
<evidence type="ECO:0000256" key="7">
    <source>
        <dbReference type="ARBA" id="ARBA00022695"/>
    </source>
</evidence>
<dbReference type="PROSITE" id="PS00117">
    <property type="entry name" value="GAL_P_UDP_TRANSF_I"/>
    <property type="match status" value="1"/>
</dbReference>
<evidence type="ECO:0000256" key="10">
    <source>
        <dbReference type="ARBA" id="ARBA00023144"/>
    </source>
</evidence>
<dbReference type="AlphaFoldDB" id="A0A381YTD1"/>
<dbReference type="SUPFAM" id="SSF54197">
    <property type="entry name" value="HIT-like"/>
    <property type="match status" value="2"/>
</dbReference>
<dbReference type="FunFam" id="3.30.428.10:FF:000001">
    <property type="entry name" value="Galactose-1-phosphate uridylyltransferase"/>
    <property type="match status" value="1"/>
</dbReference>
<comment type="cofactor">
    <cofactor evidence="2">
        <name>Zn(2+)</name>
        <dbReference type="ChEBI" id="CHEBI:29105"/>
    </cofactor>
</comment>
<dbReference type="Pfam" id="PF01087">
    <property type="entry name" value="GalP_UDP_transf"/>
    <property type="match status" value="1"/>
</dbReference>
<evidence type="ECO:0000256" key="2">
    <source>
        <dbReference type="ARBA" id="ARBA00001947"/>
    </source>
</evidence>
<dbReference type="InterPro" id="IPR019779">
    <property type="entry name" value="GalP_UDPtransf1_His-AS"/>
</dbReference>
<evidence type="ECO:0000256" key="6">
    <source>
        <dbReference type="ARBA" id="ARBA00022679"/>
    </source>
</evidence>
<dbReference type="InterPro" id="IPR005849">
    <property type="entry name" value="GalP_Utransf_N"/>
</dbReference>
<feature type="domain" description="Galactose-1-phosphate uridyl transferase N-terminal" evidence="13">
    <location>
        <begin position="5"/>
        <end position="173"/>
    </location>
</feature>
<dbReference type="Pfam" id="PF02744">
    <property type="entry name" value="GalP_UDP_tr_C"/>
    <property type="match status" value="1"/>
</dbReference>
<evidence type="ECO:0000256" key="5">
    <source>
        <dbReference type="ARBA" id="ARBA00012384"/>
    </source>
</evidence>
<evidence type="ECO:0000259" key="13">
    <source>
        <dbReference type="Pfam" id="PF01087"/>
    </source>
</evidence>
<keyword evidence="6" id="KW-0808">Transferase</keyword>
<evidence type="ECO:0000256" key="4">
    <source>
        <dbReference type="ARBA" id="ARBA00010951"/>
    </source>
</evidence>
<comment type="catalytic activity">
    <reaction evidence="1">
        <text>alpha-D-galactose 1-phosphate + UDP-alpha-D-glucose = alpha-D-glucose 1-phosphate + UDP-alpha-D-galactose</text>
        <dbReference type="Rhea" id="RHEA:13989"/>
        <dbReference type="ChEBI" id="CHEBI:58336"/>
        <dbReference type="ChEBI" id="CHEBI:58601"/>
        <dbReference type="ChEBI" id="CHEBI:58885"/>
        <dbReference type="ChEBI" id="CHEBI:66914"/>
        <dbReference type="EC" id="2.7.7.12"/>
    </reaction>
</comment>
<keyword evidence="10" id="KW-0299">Galactose metabolism</keyword>
<comment type="pathway">
    <text evidence="3">Carbohydrate metabolism; galactose metabolism.</text>
</comment>
<evidence type="ECO:0000256" key="8">
    <source>
        <dbReference type="ARBA" id="ARBA00022723"/>
    </source>
</evidence>
<comment type="similarity">
    <text evidence="4">Belongs to the galactose-1-phosphate uridylyltransferase type 1 family.</text>
</comment>
<evidence type="ECO:0000256" key="9">
    <source>
        <dbReference type="ARBA" id="ARBA00022833"/>
    </source>
</evidence>
<dbReference type="GO" id="GO:0008108">
    <property type="term" value="F:UDP-glucose:hexose-1-phosphate uridylyltransferase activity"/>
    <property type="evidence" value="ECO:0007669"/>
    <property type="project" value="UniProtKB-EC"/>
</dbReference>
<dbReference type="UniPathway" id="UPA00214"/>
<dbReference type="PANTHER" id="PTHR11943">
    <property type="entry name" value="GALACTOSE-1-PHOSPHATE URIDYLYLTRANSFERASE"/>
    <property type="match status" value="1"/>
</dbReference>
<accession>A0A381YTD1</accession>
<evidence type="ECO:0000256" key="12">
    <source>
        <dbReference type="ARBA" id="ARBA00030549"/>
    </source>
</evidence>
<dbReference type="PIRSF" id="PIRSF000808">
    <property type="entry name" value="GalT"/>
    <property type="match status" value="1"/>
</dbReference>
<protein>
    <recommendedName>
        <fullName evidence="12">UDP-glucose--hexose-1-phosphate uridylyltransferase</fullName>
        <ecNumber evidence="5">2.7.7.12</ecNumber>
    </recommendedName>
    <alternativeName>
        <fullName evidence="12">UDP-glucose--hexose-1-phosphate uridylyltransferase</fullName>
    </alternativeName>
</protein>
<sequence>MNFNKQSHRRKNILTGEWVLVSPNRTKRPWQGKQEIKTKIKSINYDPDCYLCPGNLRINNEKTPIYSDTYSFTNDFSALLDSRENNFKDGLLEAHSESGICKVLCYSPNHSLTIPLMSINEILLVIKLWQNEYKDLGSLKSINHIQIFENKGEIMGCSNAHPHGQIWAQKRIPKEVEKKQFHQKEYYKKNNKSLLLDYVNQELKIKERIICENSSFVALIPYWAVWPFETMIIPKKHHKSILSFSENELVDYAKILKKLTTKYDNLFNTSFPYSSGIHQAPTNDKKNEEWHMHMSFYPPLLRSADVKKFMVGYEMFAEPQRDITAEIAAEKLRNCSEKHFTNFM</sequence>
<keyword evidence="8" id="KW-0479">Metal-binding</keyword>
<dbReference type="CDD" id="cd00608">
    <property type="entry name" value="GalT"/>
    <property type="match status" value="1"/>
</dbReference>
<dbReference type="Gene3D" id="3.30.428.10">
    <property type="entry name" value="HIT-like"/>
    <property type="match status" value="2"/>
</dbReference>
<dbReference type="PANTHER" id="PTHR11943:SF1">
    <property type="entry name" value="GALACTOSE-1-PHOSPHATE URIDYLYLTRANSFERASE"/>
    <property type="match status" value="1"/>
</dbReference>
<dbReference type="InterPro" id="IPR036265">
    <property type="entry name" value="HIT-like_sf"/>
</dbReference>
<dbReference type="NCBIfam" id="TIGR00209">
    <property type="entry name" value="galT_1"/>
    <property type="match status" value="1"/>
</dbReference>
<evidence type="ECO:0000256" key="3">
    <source>
        <dbReference type="ARBA" id="ARBA00004947"/>
    </source>
</evidence>
<dbReference type="GO" id="GO:0008270">
    <property type="term" value="F:zinc ion binding"/>
    <property type="evidence" value="ECO:0007669"/>
    <property type="project" value="InterPro"/>
</dbReference>
<reference evidence="15" key="1">
    <citation type="submission" date="2018-05" db="EMBL/GenBank/DDBJ databases">
        <authorList>
            <person name="Lanie J.A."/>
            <person name="Ng W.-L."/>
            <person name="Kazmierczak K.M."/>
            <person name="Andrzejewski T.M."/>
            <person name="Davidsen T.M."/>
            <person name="Wayne K.J."/>
            <person name="Tettelin H."/>
            <person name="Glass J.I."/>
            <person name="Rusch D."/>
            <person name="Podicherti R."/>
            <person name="Tsui H.-C.T."/>
            <person name="Winkler M.E."/>
        </authorList>
    </citation>
    <scope>NUCLEOTIDE SEQUENCE</scope>
</reference>
<keyword evidence="7" id="KW-0548">Nucleotidyltransferase</keyword>
<evidence type="ECO:0000256" key="11">
    <source>
        <dbReference type="ARBA" id="ARBA00023277"/>
    </source>
</evidence>
<feature type="domain" description="Galactose-1-phosphate uridyl transferase C-terminal" evidence="14">
    <location>
        <begin position="182"/>
        <end position="341"/>
    </location>
</feature>
<name>A0A381YTD1_9ZZZZ</name>
<gene>
    <name evidence="15" type="ORF">METZ01_LOCUS133074</name>
</gene>
<dbReference type="EC" id="2.7.7.12" evidence="5"/>
<dbReference type="GO" id="GO:0033499">
    <property type="term" value="P:galactose catabolic process via UDP-galactose, Leloir pathway"/>
    <property type="evidence" value="ECO:0007669"/>
    <property type="project" value="TreeGrafter"/>
</dbReference>
<organism evidence="15">
    <name type="scientific">marine metagenome</name>
    <dbReference type="NCBI Taxonomy" id="408172"/>
    <lineage>
        <taxon>unclassified sequences</taxon>
        <taxon>metagenomes</taxon>
        <taxon>ecological metagenomes</taxon>
    </lineage>
</organism>
<keyword evidence="11" id="KW-0119">Carbohydrate metabolism</keyword>
<dbReference type="InterPro" id="IPR005850">
    <property type="entry name" value="GalP_Utransf_C"/>
</dbReference>